<comment type="caution">
    <text evidence="1">The sequence shown here is derived from an EMBL/GenBank/DDBJ whole genome shotgun (WGS) entry which is preliminary data.</text>
</comment>
<gene>
    <name evidence="1" type="primary">Acey_s1347.g3839</name>
    <name evidence="1" type="ORF">Y032_1347g3839</name>
</gene>
<dbReference type="AlphaFoldDB" id="A0A016W4S8"/>
<dbReference type="EMBL" id="JARK01000946">
    <property type="protein sequence ID" value="EYC34849.1"/>
    <property type="molecule type" value="Genomic_DNA"/>
</dbReference>
<proteinExistence type="predicted"/>
<keyword evidence="2" id="KW-1185">Reference proteome</keyword>
<protein>
    <submittedName>
        <fullName evidence="1">Uncharacterized protein</fullName>
    </submittedName>
</protein>
<organism evidence="1 2">
    <name type="scientific">Ancylostoma ceylanicum</name>
    <dbReference type="NCBI Taxonomy" id="53326"/>
    <lineage>
        <taxon>Eukaryota</taxon>
        <taxon>Metazoa</taxon>
        <taxon>Ecdysozoa</taxon>
        <taxon>Nematoda</taxon>
        <taxon>Chromadorea</taxon>
        <taxon>Rhabditida</taxon>
        <taxon>Rhabditina</taxon>
        <taxon>Rhabditomorpha</taxon>
        <taxon>Strongyloidea</taxon>
        <taxon>Ancylostomatidae</taxon>
        <taxon>Ancylostomatinae</taxon>
        <taxon>Ancylostoma</taxon>
    </lineage>
</organism>
<evidence type="ECO:0000313" key="1">
    <source>
        <dbReference type="EMBL" id="EYC34849.1"/>
    </source>
</evidence>
<dbReference type="Proteomes" id="UP000024635">
    <property type="component" value="Unassembled WGS sequence"/>
</dbReference>
<reference evidence="2" key="1">
    <citation type="journal article" date="2015" name="Nat. Genet.">
        <title>The genome and transcriptome of the zoonotic hookworm Ancylostoma ceylanicum identify infection-specific gene families.</title>
        <authorList>
            <person name="Schwarz E.M."/>
            <person name="Hu Y."/>
            <person name="Antoshechkin I."/>
            <person name="Miller M.M."/>
            <person name="Sternberg P.W."/>
            <person name="Aroian R.V."/>
        </authorList>
    </citation>
    <scope>NUCLEOTIDE SEQUENCE</scope>
    <source>
        <strain evidence="2">HY135</strain>
    </source>
</reference>
<name>A0A016W4S8_9BILA</name>
<accession>A0A016W4S8</accession>
<sequence>MRASNVSEHARWSRHDCLLGYCSEQPWPCISFLVYEDKASPPPSDGPPLPRQKVMHLFEMVIGGIRVRRRPQNYDGITPASRWLYRLIPSETFAHPYCIYSILLIWITQLNLTVRRTSSSISLI</sequence>
<evidence type="ECO:0000313" key="2">
    <source>
        <dbReference type="Proteomes" id="UP000024635"/>
    </source>
</evidence>